<sequence length="84" mass="9404">MPLDSRSCRSLSRTGAAAGQWVARITLIGITWAWPYLGASKPFPGWTRDSARLARENDQLKQSCEELQKCRADDRKEPKGLADL</sequence>
<proteinExistence type="predicted"/>
<evidence type="ECO:0000256" key="1">
    <source>
        <dbReference type="SAM" id="Coils"/>
    </source>
</evidence>
<keyword evidence="2" id="KW-0812">Transmembrane</keyword>
<organism evidence="3 4">
    <name type="scientific">Aldrovandia affinis</name>
    <dbReference type="NCBI Taxonomy" id="143900"/>
    <lineage>
        <taxon>Eukaryota</taxon>
        <taxon>Metazoa</taxon>
        <taxon>Chordata</taxon>
        <taxon>Craniata</taxon>
        <taxon>Vertebrata</taxon>
        <taxon>Euteleostomi</taxon>
        <taxon>Actinopterygii</taxon>
        <taxon>Neopterygii</taxon>
        <taxon>Teleostei</taxon>
        <taxon>Notacanthiformes</taxon>
        <taxon>Halosauridae</taxon>
        <taxon>Aldrovandia</taxon>
    </lineage>
</organism>
<keyword evidence="4" id="KW-1185">Reference proteome</keyword>
<evidence type="ECO:0000313" key="4">
    <source>
        <dbReference type="Proteomes" id="UP001221898"/>
    </source>
</evidence>
<protein>
    <submittedName>
        <fullName evidence="3">Uncharacterized protein</fullName>
    </submittedName>
</protein>
<dbReference type="Proteomes" id="UP001221898">
    <property type="component" value="Unassembled WGS sequence"/>
</dbReference>
<feature type="coiled-coil region" evidence="1">
    <location>
        <begin position="50"/>
        <end position="77"/>
    </location>
</feature>
<evidence type="ECO:0000313" key="3">
    <source>
        <dbReference type="EMBL" id="KAJ8418259.1"/>
    </source>
</evidence>
<evidence type="ECO:0000256" key="2">
    <source>
        <dbReference type="SAM" id="Phobius"/>
    </source>
</evidence>
<gene>
    <name evidence="3" type="ORF">AAFF_G00139680</name>
</gene>
<accession>A0AAD7X3X0</accession>
<keyword evidence="1" id="KW-0175">Coiled coil</keyword>
<dbReference type="EMBL" id="JAINUG010000002">
    <property type="protein sequence ID" value="KAJ8418259.1"/>
    <property type="molecule type" value="Genomic_DNA"/>
</dbReference>
<comment type="caution">
    <text evidence="3">The sequence shown here is derived from an EMBL/GenBank/DDBJ whole genome shotgun (WGS) entry which is preliminary data.</text>
</comment>
<feature type="transmembrane region" description="Helical" evidence="2">
    <location>
        <begin position="21"/>
        <end position="37"/>
    </location>
</feature>
<name>A0AAD7X3X0_9TELE</name>
<reference evidence="3" key="1">
    <citation type="journal article" date="2023" name="Science">
        <title>Genome structures resolve the early diversification of teleost fishes.</title>
        <authorList>
            <person name="Parey E."/>
            <person name="Louis A."/>
            <person name="Montfort J."/>
            <person name="Bouchez O."/>
            <person name="Roques C."/>
            <person name="Iampietro C."/>
            <person name="Lluch J."/>
            <person name="Castinel A."/>
            <person name="Donnadieu C."/>
            <person name="Desvignes T."/>
            <person name="Floi Bucao C."/>
            <person name="Jouanno E."/>
            <person name="Wen M."/>
            <person name="Mejri S."/>
            <person name="Dirks R."/>
            <person name="Jansen H."/>
            <person name="Henkel C."/>
            <person name="Chen W.J."/>
            <person name="Zahm M."/>
            <person name="Cabau C."/>
            <person name="Klopp C."/>
            <person name="Thompson A.W."/>
            <person name="Robinson-Rechavi M."/>
            <person name="Braasch I."/>
            <person name="Lecointre G."/>
            <person name="Bobe J."/>
            <person name="Postlethwait J.H."/>
            <person name="Berthelot C."/>
            <person name="Roest Crollius H."/>
            <person name="Guiguen Y."/>
        </authorList>
    </citation>
    <scope>NUCLEOTIDE SEQUENCE</scope>
    <source>
        <strain evidence="3">NC1722</strain>
    </source>
</reference>
<keyword evidence="2" id="KW-1133">Transmembrane helix</keyword>
<dbReference type="AlphaFoldDB" id="A0AAD7X3X0"/>
<keyword evidence="2" id="KW-0472">Membrane</keyword>